<accession>A0ABS3THH2</accession>
<reference evidence="1 2" key="1">
    <citation type="submission" date="2021-03" db="EMBL/GenBank/DDBJ databases">
        <authorList>
            <person name="Kim M.K."/>
        </authorList>
    </citation>
    <scope>NUCLEOTIDE SEQUENCE [LARGE SCALE GENOMIC DNA]</scope>
    <source>
        <strain evidence="1 2">BT507</strain>
    </source>
</reference>
<dbReference type="RefSeq" id="WP_208309248.1">
    <property type="nucleotide sequence ID" value="NZ_JAGETX010000024.1"/>
</dbReference>
<dbReference type="EMBL" id="JAGETX010000024">
    <property type="protein sequence ID" value="MBO3273101.1"/>
    <property type="molecule type" value="Genomic_DNA"/>
</dbReference>
<organism evidence="1 2">
    <name type="scientific">Hymenobacter defluvii</name>
    <dbReference type="NCBI Taxonomy" id="2054411"/>
    <lineage>
        <taxon>Bacteria</taxon>
        <taxon>Pseudomonadati</taxon>
        <taxon>Bacteroidota</taxon>
        <taxon>Cytophagia</taxon>
        <taxon>Cytophagales</taxon>
        <taxon>Hymenobacteraceae</taxon>
        <taxon>Hymenobacter</taxon>
    </lineage>
</organism>
<name>A0ABS3THH2_9BACT</name>
<proteinExistence type="predicted"/>
<sequence length="68" mass="7507">MTNATKKALRADLKAVLAKYNVAIAFTCSDSSDTHGLYNARLVIQDATTEAIVHDTDNDWQIRAIDLK</sequence>
<protein>
    <submittedName>
        <fullName evidence="1">Uncharacterized protein</fullName>
    </submittedName>
</protein>
<dbReference type="Proteomes" id="UP000670527">
    <property type="component" value="Unassembled WGS sequence"/>
</dbReference>
<evidence type="ECO:0000313" key="1">
    <source>
        <dbReference type="EMBL" id="MBO3273101.1"/>
    </source>
</evidence>
<evidence type="ECO:0000313" key="2">
    <source>
        <dbReference type="Proteomes" id="UP000670527"/>
    </source>
</evidence>
<keyword evidence="2" id="KW-1185">Reference proteome</keyword>
<gene>
    <name evidence="1" type="ORF">J4D97_20795</name>
</gene>
<comment type="caution">
    <text evidence="1">The sequence shown here is derived from an EMBL/GenBank/DDBJ whole genome shotgun (WGS) entry which is preliminary data.</text>
</comment>